<gene>
    <name evidence="1" type="ORF">METZ01_LOCUS120821</name>
</gene>
<protein>
    <recommendedName>
        <fullName evidence="2">DUF1326 domain-containing protein</fullName>
    </recommendedName>
</protein>
<accession>A0A381XUU1</accession>
<dbReference type="Pfam" id="PF07040">
    <property type="entry name" value="DUF1326"/>
    <property type="match status" value="1"/>
</dbReference>
<organism evidence="1">
    <name type="scientific">marine metagenome</name>
    <dbReference type="NCBI Taxonomy" id="408172"/>
    <lineage>
        <taxon>unclassified sequences</taxon>
        <taxon>metagenomes</taxon>
        <taxon>ecological metagenomes</taxon>
    </lineage>
</organism>
<dbReference type="EMBL" id="UINC01016302">
    <property type="protein sequence ID" value="SVA67967.1"/>
    <property type="molecule type" value="Genomic_DNA"/>
</dbReference>
<name>A0A381XUU1_9ZZZZ</name>
<dbReference type="AlphaFoldDB" id="A0A381XUU1"/>
<sequence length="210" mass="23367">MTKPDQPMPPWWATGLLFENCNCEGICPGHIHFSNDCTHERCMGYWAIEIDSGFFGQVDLSGLRCVVAFDSPQKMINGKWTEAIIVDEAASQKQLLAIEAILTGSAGGPWEILDRFVEKRLPTKQLPIEIQQVQNVKKLKIGNLIKSVVTPLVGTAKNIPVTIENMFNQIHGSSQIIARGETNFTDDPITINTSETHALISTFRWEMVGQ</sequence>
<evidence type="ECO:0008006" key="2">
    <source>
        <dbReference type="Google" id="ProtNLM"/>
    </source>
</evidence>
<reference evidence="1" key="1">
    <citation type="submission" date="2018-05" db="EMBL/GenBank/DDBJ databases">
        <authorList>
            <person name="Lanie J.A."/>
            <person name="Ng W.-L."/>
            <person name="Kazmierczak K.M."/>
            <person name="Andrzejewski T.M."/>
            <person name="Davidsen T.M."/>
            <person name="Wayne K.J."/>
            <person name="Tettelin H."/>
            <person name="Glass J.I."/>
            <person name="Rusch D."/>
            <person name="Podicherti R."/>
            <person name="Tsui H.-C.T."/>
            <person name="Winkler M.E."/>
        </authorList>
    </citation>
    <scope>NUCLEOTIDE SEQUENCE</scope>
</reference>
<dbReference type="InterPro" id="IPR009758">
    <property type="entry name" value="DUF1326"/>
</dbReference>
<evidence type="ECO:0000313" key="1">
    <source>
        <dbReference type="EMBL" id="SVA67967.1"/>
    </source>
</evidence>
<proteinExistence type="predicted"/>